<dbReference type="AlphaFoldDB" id="A0A547PBN8"/>
<proteinExistence type="predicted"/>
<sequence length="146" mass="16169">MLAASASAIDYIPLELIDSFLTLTPVARYESEKKACCAQKLNARQTKTQVKTPSTRIKTKKKPGTKAGLKKFGRGCLKGTKRYVALAHFSQVRKAHGLLQKLQSLVLLVDFCSIFRKLSACKLGIRAFSGYFFGRDPGERPVWSAT</sequence>
<comment type="caution">
    <text evidence="1">The sequence shown here is derived from an EMBL/GenBank/DDBJ whole genome shotgun (WGS) entry which is preliminary data.</text>
</comment>
<organism evidence="1 2">
    <name type="scientific">Erythrobacter insulae</name>
    <dbReference type="NCBI Taxonomy" id="2584124"/>
    <lineage>
        <taxon>Bacteria</taxon>
        <taxon>Pseudomonadati</taxon>
        <taxon>Pseudomonadota</taxon>
        <taxon>Alphaproteobacteria</taxon>
        <taxon>Sphingomonadales</taxon>
        <taxon>Erythrobacteraceae</taxon>
        <taxon>Erythrobacter/Porphyrobacter group</taxon>
        <taxon>Erythrobacter</taxon>
    </lineage>
</organism>
<keyword evidence="2" id="KW-1185">Reference proteome</keyword>
<gene>
    <name evidence="1" type="ORF">FGU71_06590</name>
</gene>
<reference evidence="1 2" key="1">
    <citation type="submission" date="2019-06" db="EMBL/GenBank/DDBJ databases">
        <title>Erythrobacter insulae sp. nov., isolated from a tidal flat.</title>
        <authorList>
            <person name="Yoon J.-H."/>
        </authorList>
    </citation>
    <scope>NUCLEOTIDE SEQUENCE [LARGE SCALE GENOMIC DNA]</scope>
    <source>
        <strain evidence="1 2">JBTF-M21</strain>
    </source>
</reference>
<protein>
    <submittedName>
        <fullName evidence="1">Uncharacterized protein</fullName>
    </submittedName>
</protein>
<evidence type="ECO:0000313" key="2">
    <source>
        <dbReference type="Proteomes" id="UP000316343"/>
    </source>
</evidence>
<dbReference type="Proteomes" id="UP000316343">
    <property type="component" value="Unassembled WGS sequence"/>
</dbReference>
<dbReference type="EMBL" id="VHJK01000001">
    <property type="protein sequence ID" value="TRD11559.1"/>
    <property type="molecule type" value="Genomic_DNA"/>
</dbReference>
<accession>A0A547PBN8</accession>
<dbReference type="RefSeq" id="WP_142787832.1">
    <property type="nucleotide sequence ID" value="NZ_VHJK01000001.1"/>
</dbReference>
<evidence type="ECO:0000313" key="1">
    <source>
        <dbReference type="EMBL" id="TRD11559.1"/>
    </source>
</evidence>
<name>A0A547PBN8_9SPHN</name>